<evidence type="ECO:0000259" key="8">
    <source>
        <dbReference type="Pfam" id="PF13454"/>
    </source>
</evidence>
<dbReference type="PRINTS" id="PR00419">
    <property type="entry name" value="ADXRDTASE"/>
</dbReference>
<dbReference type="Pfam" id="PF13454">
    <property type="entry name" value="NAD_binding_9"/>
    <property type="match status" value="1"/>
</dbReference>
<dbReference type="EMBL" id="CAHR02000158">
    <property type="protein sequence ID" value="CCG83557.1"/>
    <property type="molecule type" value="Genomic_DNA"/>
</dbReference>
<evidence type="ECO:0000256" key="3">
    <source>
        <dbReference type="ARBA" id="ARBA00022630"/>
    </source>
</evidence>
<dbReference type="InterPro" id="IPR020946">
    <property type="entry name" value="Flavin_mOase-like"/>
</dbReference>
<evidence type="ECO:0000256" key="5">
    <source>
        <dbReference type="ARBA" id="ARBA00022857"/>
    </source>
</evidence>
<keyword evidence="10" id="KW-1185">Reference proteome</keyword>
<protein>
    <submittedName>
        <fullName evidence="9">Flavin dependent monooxygenase</fullName>
    </submittedName>
</protein>
<organism evidence="9 10">
    <name type="scientific">Taphrina deformans (strain PYCC 5710 / ATCC 11124 / CBS 356.35 / IMI 108563 / JCM 9778 / NBRC 8474)</name>
    <name type="common">Peach leaf curl fungus</name>
    <name type="synonym">Lalaria deformans</name>
    <dbReference type="NCBI Taxonomy" id="1097556"/>
    <lineage>
        <taxon>Eukaryota</taxon>
        <taxon>Fungi</taxon>
        <taxon>Dikarya</taxon>
        <taxon>Ascomycota</taxon>
        <taxon>Taphrinomycotina</taxon>
        <taxon>Taphrinomycetes</taxon>
        <taxon>Taphrinales</taxon>
        <taxon>Taphrinaceae</taxon>
        <taxon>Taphrina</taxon>
    </lineage>
</organism>
<comment type="similarity">
    <text evidence="2">Belongs to the FMO family.</text>
</comment>
<dbReference type="eggNOG" id="KOG1399">
    <property type="taxonomic scope" value="Eukaryota"/>
</dbReference>
<evidence type="ECO:0000256" key="2">
    <source>
        <dbReference type="ARBA" id="ARBA00009183"/>
    </source>
</evidence>
<dbReference type="PIRSF" id="PIRSF000332">
    <property type="entry name" value="FMO"/>
    <property type="match status" value="1"/>
</dbReference>
<dbReference type="InterPro" id="IPR000960">
    <property type="entry name" value="Flavin_mOase"/>
</dbReference>
<dbReference type="InterPro" id="IPR036188">
    <property type="entry name" value="FAD/NAD-bd_sf"/>
</dbReference>
<keyword evidence="3" id="KW-0285">Flavoprotein</keyword>
<keyword evidence="5" id="KW-0521">NADP</keyword>
<proteinExistence type="inferred from homology"/>
<evidence type="ECO:0000313" key="9">
    <source>
        <dbReference type="EMBL" id="CCG83557.1"/>
    </source>
</evidence>
<reference evidence="9 10" key="1">
    <citation type="journal article" date="2013" name="MBio">
        <title>Genome sequencing of the plant pathogen Taphrina deformans, the causal agent of peach leaf curl.</title>
        <authorList>
            <person name="Cisse O.H."/>
            <person name="Almeida J.M.G.C.F."/>
            <person name="Fonseca A."/>
            <person name="Kumar A.A."/>
            <person name="Salojaervi J."/>
            <person name="Overmyer K."/>
            <person name="Hauser P.M."/>
            <person name="Pagni M."/>
        </authorList>
    </citation>
    <scope>NUCLEOTIDE SEQUENCE [LARGE SCALE GENOMIC DNA]</scope>
    <source>
        <strain evidence="10">PYCC 5710 / ATCC 11124 / CBS 356.35 / IMI 108563 / JCM 9778 / NBRC 8474</strain>
    </source>
</reference>
<sequence>MRVAIVGGGPSGIAALKAFLAEPAGVTSVKVFERRSATGGAWNHTPLPAGQVRLKRVPSISPLVVEGPVEATEDKDSPGTGDLTWLTPMYDKLNTNIPANLMAYHDVPFEQAAGAHDFPSREKVLQYLAGYAKDIVQYLQLNAEVLSIVKRADVWKLKWSPSCGTKRDGVWEDFDRIVIASGHYETIKIPDIPGISAYHAKYPERIHHSKYYRSPEVYKDKRVLVVGSGPSGTDIARQISEHAITPVWRSIRSATAQAVDSANVIHDVAQIRHIETDGSVVLLDGTVLANIDRLVFCTGYLYSFPYLEESTTRRFMSPDGEYLRDLYEQVFCIDDPTLAFLAMGMSIVPFPIAEAQSCYVARVWTGRLRLPRRADMTAHEERRLSGKAPGRRTMYLGHPDDGKYIDRLREKCLQASPAGGLLPVDWLNSDRVWLRQHMGDLKRDWLLQQQQHNGTQLTA</sequence>
<dbReference type="Gene3D" id="3.50.50.60">
    <property type="entry name" value="FAD/NAD(P)-binding domain"/>
    <property type="match status" value="2"/>
</dbReference>
<dbReference type="GO" id="GO:0004499">
    <property type="term" value="F:N,N-dimethylaniline monooxygenase activity"/>
    <property type="evidence" value="ECO:0007669"/>
    <property type="project" value="InterPro"/>
</dbReference>
<evidence type="ECO:0000256" key="7">
    <source>
        <dbReference type="ARBA" id="ARBA00023033"/>
    </source>
</evidence>
<feature type="domain" description="FAD-dependent urate hydroxylase HpyO/Asp monooxygenase CreE-like FAD/NAD(P)-binding" evidence="8">
    <location>
        <begin position="4"/>
        <end position="45"/>
    </location>
</feature>
<evidence type="ECO:0000256" key="4">
    <source>
        <dbReference type="ARBA" id="ARBA00022827"/>
    </source>
</evidence>
<dbReference type="SUPFAM" id="SSF51905">
    <property type="entry name" value="FAD/NAD(P)-binding domain"/>
    <property type="match status" value="2"/>
</dbReference>
<keyword evidence="7 9" id="KW-0503">Monooxygenase</keyword>
<dbReference type="STRING" id="1097556.R4XCG2"/>
<dbReference type="GO" id="GO:0050661">
    <property type="term" value="F:NADP binding"/>
    <property type="evidence" value="ECO:0007669"/>
    <property type="project" value="InterPro"/>
</dbReference>
<dbReference type="InterPro" id="IPR050346">
    <property type="entry name" value="FMO-like"/>
</dbReference>
<comment type="caution">
    <text evidence="9">The sequence shown here is derived from an EMBL/GenBank/DDBJ whole genome shotgun (WGS) entry which is preliminary data.</text>
</comment>
<dbReference type="VEuPathDB" id="FungiDB:TAPDE_003825"/>
<dbReference type="AlphaFoldDB" id="R4XCG2"/>
<dbReference type="OrthoDB" id="66881at2759"/>
<dbReference type="Proteomes" id="UP000013776">
    <property type="component" value="Unassembled WGS sequence"/>
</dbReference>
<dbReference type="GO" id="GO:0050660">
    <property type="term" value="F:flavin adenine dinucleotide binding"/>
    <property type="evidence" value="ECO:0007669"/>
    <property type="project" value="InterPro"/>
</dbReference>
<keyword evidence="4" id="KW-0274">FAD</keyword>
<dbReference type="PANTHER" id="PTHR23023">
    <property type="entry name" value="DIMETHYLANILINE MONOOXYGENASE"/>
    <property type="match status" value="1"/>
</dbReference>
<dbReference type="InterPro" id="IPR038732">
    <property type="entry name" value="HpyO/CreE_NAD-binding"/>
</dbReference>
<dbReference type="Pfam" id="PF00743">
    <property type="entry name" value="FMO-like"/>
    <property type="match status" value="2"/>
</dbReference>
<comment type="cofactor">
    <cofactor evidence="1">
        <name>FAD</name>
        <dbReference type="ChEBI" id="CHEBI:57692"/>
    </cofactor>
</comment>
<evidence type="ECO:0000256" key="6">
    <source>
        <dbReference type="ARBA" id="ARBA00023002"/>
    </source>
</evidence>
<evidence type="ECO:0000313" key="10">
    <source>
        <dbReference type="Proteomes" id="UP000013776"/>
    </source>
</evidence>
<evidence type="ECO:0000256" key="1">
    <source>
        <dbReference type="ARBA" id="ARBA00001974"/>
    </source>
</evidence>
<accession>R4XCG2</accession>
<name>R4XCG2_TAPDE</name>
<dbReference type="FunFam" id="3.50.50.60:FF:000138">
    <property type="entry name" value="Flavin-containing monooxygenase"/>
    <property type="match status" value="1"/>
</dbReference>
<gene>
    <name evidence="9" type="ORF">TAPDE_003825</name>
</gene>
<keyword evidence="6" id="KW-0560">Oxidoreductase</keyword>